<dbReference type="Pfam" id="PF00685">
    <property type="entry name" value="Sulfotransfer_1"/>
    <property type="match status" value="1"/>
</dbReference>
<reference evidence="4 5" key="1">
    <citation type="submission" date="2016-10" db="EMBL/GenBank/DDBJ databases">
        <authorList>
            <person name="de Groot N.N."/>
        </authorList>
    </citation>
    <scope>NUCLEOTIDE SEQUENCE [LARGE SCALE GENOMIC DNA]</scope>
    <source>
        <strain evidence="4 5">Nm110</strain>
    </source>
</reference>
<organism evidence="4 5">
    <name type="scientific">Nitrosomonas communis</name>
    <dbReference type="NCBI Taxonomy" id="44574"/>
    <lineage>
        <taxon>Bacteria</taxon>
        <taxon>Pseudomonadati</taxon>
        <taxon>Pseudomonadota</taxon>
        <taxon>Betaproteobacteria</taxon>
        <taxon>Nitrosomonadales</taxon>
        <taxon>Nitrosomonadaceae</taxon>
        <taxon>Nitrosomonas</taxon>
    </lineage>
</organism>
<dbReference type="InterPro" id="IPR027417">
    <property type="entry name" value="P-loop_NTPase"/>
</dbReference>
<comment type="similarity">
    <text evidence="1">Belongs to the sulfotransferase 1 family.</text>
</comment>
<dbReference type="PANTHER" id="PTHR11783">
    <property type="entry name" value="SULFOTRANSFERASE SULT"/>
    <property type="match status" value="1"/>
</dbReference>
<gene>
    <name evidence="4" type="ORF">SAMN05421882_1002155</name>
</gene>
<evidence type="ECO:0000313" key="5">
    <source>
        <dbReference type="Proteomes" id="UP000183454"/>
    </source>
</evidence>
<evidence type="ECO:0000259" key="3">
    <source>
        <dbReference type="Pfam" id="PF00685"/>
    </source>
</evidence>
<proteinExistence type="inferred from homology"/>
<accession>A0A1H2QL03</accession>
<keyword evidence="2 4" id="KW-0808">Transferase</keyword>
<evidence type="ECO:0000313" key="4">
    <source>
        <dbReference type="EMBL" id="SDW07836.1"/>
    </source>
</evidence>
<dbReference type="Proteomes" id="UP000183454">
    <property type="component" value="Unassembled WGS sequence"/>
</dbReference>
<protein>
    <submittedName>
        <fullName evidence="4">Aryl sulfotransferase</fullName>
    </submittedName>
</protein>
<name>A0A1H2QL03_9PROT</name>
<dbReference type="GO" id="GO:0008146">
    <property type="term" value="F:sulfotransferase activity"/>
    <property type="evidence" value="ECO:0007669"/>
    <property type="project" value="InterPro"/>
</dbReference>
<evidence type="ECO:0000256" key="2">
    <source>
        <dbReference type="ARBA" id="ARBA00022679"/>
    </source>
</evidence>
<dbReference type="EMBL" id="FNNH01000002">
    <property type="protein sequence ID" value="SDW07836.1"/>
    <property type="molecule type" value="Genomic_DNA"/>
</dbReference>
<sequence>MPTLPKRTRIYQNHHFDSTRWDYFEPRENDIVVATSYKAGTTWTQAIVAHLLFPDRNFPTAPAEMSPWLDMRIMPLEVVLNRLKAQTHRRFIKTHLPLDGMLYSEKIKYLYIARDPRDVFMSLWNHYKSMKDEFFTLMNLLPGRVGDELPRPPDDIHTFWQNWITRGSFAWETDGWPYWSHLSNVQSWWNFRHLPNIQLFHYSDMLEDTEREVRCMAAFLEIDVSENTWADIIQAVSFAEMKRQGDLYAPGGGHFWKGGAQTFLHKGTNGRWREVLSDEEITLYEAACDRALTFDCREWLESGGAI</sequence>
<dbReference type="InterPro" id="IPR000863">
    <property type="entry name" value="Sulfotransferase_dom"/>
</dbReference>
<dbReference type="Gene3D" id="3.40.50.300">
    <property type="entry name" value="P-loop containing nucleotide triphosphate hydrolases"/>
    <property type="match status" value="1"/>
</dbReference>
<evidence type="ECO:0000256" key="1">
    <source>
        <dbReference type="ARBA" id="ARBA00005771"/>
    </source>
</evidence>
<feature type="domain" description="Sulfotransferase" evidence="3">
    <location>
        <begin position="29"/>
        <end position="292"/>
    </location>
</feature>
<dbReference type="RefSeq" id="WP_074664915.1">
    <property type="nucleotide sequence ID" value="NZ_FNNH01000002.1"/>
</dbReference>
<dbReference type="SUPFAM" id="SSF52540">
    <property type="entry name" value="P-loop containing nucleoside triphosphate hydrolases"/>
    <property type="match status" value="1"/>
</dbReference>
<dbReference type="AlphaFoldDB" id="A0A1H2QL03"/>